<protein>
    <submittedName>
        <fullName evidence="2">HDC08815</fullName>
    </submittedName>
</protein>
<gene>
    <name evidence="2" type="ORF">HDC08815</name>
</gene>
<evidence type="ECO:0000313" key="2">
    <source>
        <dbReference type="EMBL" id="DAA02819.1"/>
    </source>
</evidence>
<dbReference type="AlphaFoldDB" id="Q6ILP2"/>
<feature type="non-terminal residue" evidence="2">
    <location>
        <position position="1"/>
    </location>
</feature>
<organism evidence="2">
    <name type="scientific">Drosophila melanogaster</name>
    <name type="common">Fruit fly</name>
    <dbReference type="NCBI Taxonomy" id="7227"/>
    <lineage>
        <taxon>Eukaryota</taxon>
        <taxon>Metazoa</taxon>
        <taxon>Ecdysozoa</taxon>
        <taxon>Arthropoda</taxon>
        <taxon>Hexapoda</taxon>
        <taxon>Insecta</taxon>
        <taxon>Pterygota</taxon>
        <taxon>Neoptera</taxon>
        <taxon>Endopterygota</taxon>
        <taxon>Diptera</taxon>
        <taxon>Brachycera</taxon>
        <taxon>Muscomorpha</taxon>
        <taxon>Ephydroidea</taxon>
        <taxon>Drosophilidae</taxon>
        <taxon>Drosophila</taxon>
        <taxon>Sophophora</taxon>
    </lineage>
</organism>
<feature type="region of interest" description="Disordered" evidence="1">
    <location>
        <begin position="65"/>
        <end position="84"/>
    </location>
</feature>
<proteinExistence type="predicted"/>
<accession>Q6ILP2</accession>
<evidence type="ECO:0000256" key="1">
    <source>
        <dbReference type="SAM" id="MobiDB-lite"/>
    </source>
</evidence>
<name>Q6ILP2_DROME</name>
<reference evidence="2" key="1">
    <citation type="journal article" date="2003" name="Genome Biol.">
        <title>An integrated gene annotation and transcriptional profiling approach towards the full gene content of the Drosophila genome.</title>
        <authorList>
            <person name="Hild M."/>
            <person name="Beckmann B."/>
            <person name="Haas S.A."/>
            <person name="Koch B."/>
            <person name="Solovyev V."/>
            <person name="Busold C."/>
            <person name="Fellenberg K."/>
            <person name="Boutros M."/>
            <person name="Vingron M."/>
            <person name="Sauer F."/>
            <person name="Hoheisel J.D."/>
            <person name="Paro R."/>
        </authorList>
    </citation>
    <scope>NUCLEOTIDE SEQUENCE</scope>
</reference>
<sequence length="120" mass="13247">TANNEQSNKGGGVRRLEAKLKRGQQYGCDDVKGFFLCQSMMMTNMAQTIVNALDERLEQIVGNVVSPTRSEPGPKELQQPGEARTCKHRVKISALEIEKETLVGLLMDMAHSLEIQSLCA</sequence>
<dbReference type="EMBL" id="BK001974">
    <property type="protein sequence ID" value="DAA02819.1"/>
    <property type="molecule type" value="Genomic_DNA"/>
</dbReference>